<feature type="region of interest" description="Disordered" evidence="1">
    <location>
        <begin position="1"/>
        <end position="170"/>
    </location>
</feature>
<gene>
    <name evidence="2" type="ORF">B7P34_01885</name>
</gene>
<keyword evidence="3" id="KW-1185">Reference proteome</keyword>
<feature type="compositionally biased region" description="Polar residues" evidence="1">
    <location>
        <begin position="40"/>
        <end position="52"/>
    </location>
</feature>
<protein>
    <submittedName>
        <fullName evidence="2">Uncharacterized protein</fullName>
    </submittedName>
</protein>
<organism evidence="2 3">
    <name type="scientific">Streptosporangium nondiastaticum</name>
    <dbReference type="NCBI Taxonomy" id="35764"/>
    <lineage>
        <taxon>Bacteria</taxon>
        <taxon>Bacillati</taxon>
        <taxon>Actinomycetota</taxon>
        <taxon>Actinomycetes</taxon>
        <taxon>Streptosporangiales</taxon>
        <taxon>Streptosporangiaceae</taxon>
        <taxon>Streptosporangium</taxon>
    </lineage>
</organism>
<dbReference type="Proteomes" id="UP000242427">
    <property type="component" value="Unassembled WGS sequence"/>
</dbReference>
<dbReference type="AlphaFoldDB" id="A0A9X7JV71"/>
<feature type="compositionally biased region" description="Gly residues" evidence="1">
    <location>
        <begin position="92"/>
        <end position="106"/>
    </location>
</feature>
<evidence type="ECO:0000256" key="1">
    <source>
        <dbReference type="SAM" id="MobiDB-lite"/>
    </source>
</evidence>
<accession>A0A9X7JV71</accession>
<comment type="caution">
    <text evidence="2">The sequence shown here is derived from an EMBL/GenBank/DDBJ whole genome shotgun (WGS) entry which is preliminary data.</text>
</comment>
<dbReference type="EMBL" id="PXWG01000002">
    <property type="protein sequence ID" value="PSJ30336.1"/>
    <property type="molecule type" value="Genomic_DNA"/>
</dbReference>
<feature type="compositionally biased region" description="Low complexity" evidence="1">
    <location>
        <begin position="107"/>
        <end position="118"/>
    </location>
</feature>
<feature type="compositionally biased region" description="Polar residues" evidence="1">
    <location>
        <begin position="121"/>
        <end position="134"/>
    </location>
</feature>
<evidence type="ECO:0000313" key="2">
    <source>
        <dbReference type="EMBL" id="PSJ30336.1"/>
    </source>
</evidence>
<sequence>MPPAVPVPLGQGLPSEDYGGCRAFRARTTASPGRCADGSTARTSSTHPSSNRTPPPSALVASSRRRDASGPPARRGRSAVIRGPGRCRGPRRGQGSGRGRHGGPGAAAGPCASGSPRSIAGTASSPCRQVQATAQRPRPSPATTTPDARYRSPRCRPALRVAGSGDSASL</sequence>
<evidence type="ECO:0000313" key="3">
    <source>
        <dbReference type="Proteomes" id="UP000242427"/>
    </source>
</evidence>
<proteinExistence type="predicted"/>
<name>A0A9X7JV71_9ACTN</name>
<reference evidence="2 3" key="1">
    <citation type="submission" date="2018-03" db="EMBL/GenBank/DDBJ databases">
        <title>Chitinolytic properties of Streptosporangium nondiastaticum TBG75A20.</title>
        <authorList>
            <person name="Gayathri V."/>
            <person name="Shiburaj S."/>
        </authorList>
    </citation>
    <scope>NUCLEOTIDE SEQUENCE [LARGE SCALE GENOMIC DNA]</scope>
    <source>
        <strain evidence="2 3">TBG75A20</strain>
    </source>
</reference>